<keyword evidence="2" id="KW-1185">Reference proteome</keyword>
<dbReference type="SUPFAM" id="SSF52172">
    <property type="entry name" value="CheY-like"/>
    <property type="match status" value="1"/>
</dbReference>
<accession>A0A1G9LD57</accession>
<dbReference type="Proteomes" id="UP000199759">
    <property type="component" value="Unassembled WGS sequence"/>
</dbReference>
<dbReference type="RefSeq" id="WP_091764941.1">
    <property type="nucleotide sequence ID" value="NZ_FNHG01000001.1"/>
</dbReference>
<protein>
    <submittedName>
        <fullName evidence="1">Response regulator receiver domain-containing protein</fullName>
    </submittedName>
</protein>
<gene>
    <name evidence="1" type="ORF">SAMN04488568_10112</name>
</gene>
<organism evidence="1 2">
    <name type="scientific">Maricaulis salignorans</name>
    <dbReference type="NCBI Taxonomy" id="144026"/>
    <lineage>
        <taxon>Bacteria</taxon>
        <taxon>Pseudomonadati</taxon>
        <taxon>Pseudomonadota</taxon>
        <taxon>Alphaproteobacteria</taxon>
        <taxon>Maricaulales</taxon>
        <taxon>Maricaulaceae</taxon>
        <taxon>Maricaulis</taxon>
    </lineage>
</organism>
<evidence type="ECO:0000313" key="1">
    <source>
        <dbReference type="EMBL" id="SDL59890.1"/>
    </source>
</evidence>
<dbReference type="EMBL" id="FNHG01000001">
    <property type="protein sequence ID" value="SDL59890.1"/>
    <property type="molecule type" value="Genomic_DNA"/>
</dbReference>
<reference evidence="1 2" key="1">
    <citation type="submission" date="2016-10" db="EMBL/GenBank/DDBJ databases">
        <authorList>
            <person name="de Groot N.N."/>
        </authorList>
    </citation>
    <scope>NUCLEOTIDE SEQUENCE [LARGE SCALE GENOMIC DNA]</scope>
    <source>
        <strain evidence="1 2">DSM 16077</strain>
    </source>
</reference>
<dbReference type="AlphaFoldDB" id="A0A1G9LD57"/>
<proteinExistence type="predicted"/>
<dbReference type="OrthoDB" id="7629619at2"/>
<dbReference type="InterPro" id="IPR011006">
    <property type="entry name" value="CheY-like_superfamily"/>
</dbReference>
<sequence>MRIAVVDDDPIELMLLRELSTSFDDTLQFEGHTTVRDFIESSPQQYDLVFLDRRIPPHDEYRETLPMLASAGYEGRVVLMTAHDSGIKKGDYRFELVGPVNKLDLLQPTTLQAIIHNA</sequence>
<dbReference type="Gene3D" id="3.40.50.2300">
    <property type="match status" value="1"/>
</dbReference>
<evidence type="ECO:0000313" key="2">
    <source>
        <dbReference type="Proteomes" id="UP000199759"/>
    </source>
</evidence>
<name>A0A1G9LD57_9PROT</name>